<dbReference type="GO" id="GO:0030247">
    <property type="term" value="F:polysaccharide binding"/>
    <property type="evidence" value="ECO:0007669"/>
    <property type="project" value="InterPro"/>
</dbReference>
<evidence type="ECO:0000256" key="12">
    <source>
        <dbReference type="ARBA" id="ARBA00022989"/>
    </source>
</evidence>
<dbReference type="InterPro" id="IPR046948">
    <property type="entry name" value="ATL20-22-like"/>
</dbReference>
<evidence type="ECO:0000256" key="1">
    <source>
        <dbReference type="ARBA" id="ARBA00000900"/>
    </source>
</evidence>
<keyword evidence="5" id="KW-0808">Transferase</keyword>
<evidence type="ECO:0000256" key="8">
    <source>
        <dbReference type="ARBA" id="ARBA00022729"/>
    </source>
</evidence>
<keyword evidence="12" id="KW-1133">Transmembrane helix</keyword>
<proteinExistence type="inferred from homology"/>
<comment type="pathway">
    <text evidence="3">Protein modification; protein ubiquitination.</text>
</comment>
<dbReference type="GO" id="GO:0061630">
    <property type="term" value="F:ubiquitin protein ligase activity"/>
    <property type="evidence" value="ECO:0007669"/>
    <property type="project" value="UniProtKB-EC"/>
</dbReference>
<comment type="similarity">
    <text evidence="14">Belongs to the RING-type zinc finger family. ATL subfamily.</text>
</comment>
<dbReference type="InterPro" id="IPR025287">
    <property type="entry name" value="WAK_GUB"/>
</dbReference>
<evidence type="ECO:0000256" key="11">
    <source>
        <dbReference type="ARBA" id="ARBA00022833"/>
    </source>
</evidence>
<keyword evidence="8 15" id="KW-0732">Signal</keyword>
<evidence type="ECO:0000256" key="6">
    <source>
        <dbReference type="ARBA" id="ARBA00022692"/>
    </source>
</evidence>
<keyword evidence="7" id="KW-0479">Metal-binding</keyword>
<dbReference type="Pfam" id="PF13947">
    <property type="entry name" value="GUB_WAK_bind"/>
    <property type="match status" value="1"/>
</dbReference>
<evidence type="ECO:0000256" key="10">
    <source>
        <dbReference type="ARBA" id="ARBA00022786"/>
    </source>
</evidence>
<accession>A0AAD1ZLG7</accession>
<feature type="chain" id="PRO_5042142657" description="RING-type E3 ubiquitin transferase" evidence="15">
    <location>
        <begin position="20"/>
        <end position="334"/>
    </location>
</feature>
<dbReference type="Proteomes" id="UP000834106">
    <property type="component" value="Chromosome 12"/>
</dbReference>
<evidence type="ECO:0000259" key="16">
    <source>
        <dbReference type="Pfam" id="PF13947"/>
    </source>
</evidence>
<keyword evidence="13" id="KW-0472">Membrane</keyword>
<evidence type="ECO:0000256" key="14">
    <source>
        <dbReference type="ARBA" id="ARBA00024209"/>
    </source>
</evidence>
<comment type="subcellular location">
    <subcellularLocation>
        <location evidence="2">Membrane</location>
        <topology evidence="2">Single-pass membrane protein</topology>
    </subcellularLocation>
</comment>
<evidence type="ECO:0000256" key="9">
    <source>
        <dbReference type="ARBA" id="ARBA00022771"/>
    </source>
</evidence>
<evidence type="ECO:0000256" key="4">
    <source>
        <dbReference type="ARBA" id="ARBA00012483"/>
    </source>
</evidence>
<dbReference type="GO" id="GO:0016020">
    <property type="term" value="C:membrane"/>
    <property type="evidence" value="ECO:0007669"/>
    <property type="project" value="UniProtKB-SubCell"/>
</dbReference>
<dbReference type="EMBL" id="OU503047">
    <property type="protein sequence ID" value="CAI9771983.1"/>
    <property type="molecule type" value="Genomic_DNA"/>
</dbReference>
<keyword evidence="11" id="KW-0862">Zinc</keyword>
<evidence type="ECO:0000256" key="13">
    <source>
        <dbReference type="ARBA" id="ARBA00023136"/>
    </source>
</evidence>
<dbReference type="EC" id="2.3.2.27" evidence="4"/>
<evidence type="ECO:0000313" key="18">
    <source>
        <dbReference type="Proteomes" id="UP000834106"/>
    </source>
</evidence>
<feature type="domain" description="Wall-associated receptor kinase galacturonan-binding" evidence="16">
    <location>
        <begin position="23"/>
        <end position="73"/>
    </location>
</feature>
<feature type="signal peptide" evidence="15">
    <location>
        <begin position="1"/>
        <end position="19"/>
    </location>
</feature>
<dbReference type="AlphaFoldDB" id="A0AAD1ZLG7"/>
<keyword evidence="9" id="KW-0863">Zinc-finger</keyword>
<evidence type="ECO:0000256" key="5">
    <source>
        <dbReference type="ARBA" id="ARBA00022679"/>
    </source>
</evidence>
<keyword evidence="6" id="KW-0812">Transmembrane</keyword>
<evidence type="ECO:0000313" key="17">
    <source>
        <dbReference type="EMBL" id="CAI9771983.1"/>
    </source>
</evidence>
<sequence length="334" mass="37216">MMIFLFYLVYFLQTILVAAQDDCQPTRCLDSGPVIRFPFRIKGRQPEHCGYPGFDLSCNPINNITEFEFQFPVKASTNKIVIPLSAKASVQVIDYKLQVIHVSVLNGSCLPKQVPVFNSTASPFEMFYQYNVDASGYTLFNCSAKPDANSYSGPITCLGSSKYQVYAFRSYYSVTDFSLSSCVKMYNISDVSEVIFRGLSEYLTDDTQLHWSTPFCGNCEATGKQCRFKNNGMNNETECFEIPKQPENDRGASKKRVNLGVSIGLFSFWYPTDRPSMKVVIQMLKGENMPVMPPNPFAASESANINTSATSGSLFSSEFDSISERSGSNNLVSS</sequence>
<keyword evidence="18" id="KW-1185">Reference proteome</keyword>
<protein>
    <recommendedName>
        <fullName evidence="4">RING-type E3 ubiquitin transferase</fullName>
        <ecNumber evidence="4">2.3.2.27</ecNumber>
    </recommendedName>
</protein>
<evidence type="ECO:0000256" key="15">
    <source>
        <dbReference type="SAM" id="SignalP"/>
    </source>
</evidence>
<gene>
    <name evidence="17" type="ORF">FPE_LOCUS19413</name>
</gene>
<keyword evidence="10" id="KW-0833">Ubl conjugation pathway</keyword>
<dbReference type="PANTHER" id="PTHR46279:SF9">
    <property type="entry name" value="OS01G0116300 PROTEIN"/>
    <property type="match status" value="1"/>
</dbReference>
<organism evidence="17 18">
    <name type="scientific">Fraxinus pennsylvanica</name>
    <dbReference type="NCBI Taxonomy" id="56036"/>
    <lineage>
        <taxon>Eukaryota</taxon>
        <taxon>Viridiplantae</taxon>
        <taxon>Streptophyta</taxon>
        <taxon>Embryophyta</taxon>
        <taxon>Tracheophyta</taxon>
        <taxon>Spermatophyta</taxon>
        <taxon>Magnoliopsida</taxon>
        <taxon>eudicotyledons</taxon>
        <taxon>Gunneridae</taxon>
        <taxon>Pentapetalae</taxon>
        <taxon>asterids</taxon>
        <taxon>lamiids</taxon>
        <taxon>Lamiales</taxon>
        <taxon>Oleaceae</taxon>
        <taxon>Oleeae</taxon>
        <taxon>Fraxinus</taxon>
    </lineage>
</organism>
<evidence type="ECO:0000256" key="7">
    <source>
        <dbReference type="ARBA" id="ARBA00022723"/>
    </source>
</evidence>
<evidence type="ECO:0000256" key="2">
    <source>
        <dbReference type="ARBA" id="ARBA00004167"/>
    </source>
</evidence>
<evidence type="ECO:0000256" key="3">
    <source>
        <dbReference type="ARBA" id="ARBA00004906"/>
    </source>
</evidence>
<name>A0AAD1ZLG7_9LAMI</name>
<dbReference type="GO" id="GO:0008270">
    <property type="term" value="F:zinc ion binding"/>
    <property type="evidence" value="ECO:0007669"/>
    <property type="project" value="UniProtKB-KW"/>
</dbReference>
<comment type="catalytic activity">
    <reaction evidence="1">
        <text>S-ubiquitinyl-[E2 ubiquitin-conjugating enzyme]-L-cysteine + [acceptor protein]-L-lysine = [E2 ubiquitin-conjugating enzyme]-L-cysteine + N(6)-ubiquitinyl-[acceptor protein]-L-lysine.</text>
        <dbReference type="EC" id="2.3.2.27"/>
    </reaction>
</comment>
<reference evidence="17" key="1">
    <citation type="submission" date="2023-05" db="EMBL/GenBank/DDBJ databases">
        <authorList>
            <person name="Huff M."/>
        </authorList>
    </citation>
    <scope>NUCLEOTIDE SEQUENCE</scope>
</reference>
<dbReference type="PANTHER" id="PTHR46279">
    <property type="entry name" value="RING/U-BOX SUPERFAMILY PROTEIN"/>
    <property type="match status" value="1"/>
</dbReference>